<reference evidence="2 3" key="1">
    <citation type="submission" date="2024-06" db="EMBL/GenBank/DDBJ databases">
        <title>Complete genome of Phlyctema vagabunda strain 19-DSS-EL-015.</title>
        <authorList>
            <person name="Fiorenzani C."/>
        </authorList>
    </citation>
    <scope>NUCLEOTIDE SEQUENCE [LARGE SCALE GENOMIC DNA]</scope>
    <source>
        <strain evidence="2 3">19-DSS-EL-015</strain>
    </source>
</reference>
<evidence type="ECO:0000259" key="1">
    <source>
        <dbReference type="Pfam" id="PF09994"/>
    </source>
</evidence>
<dbReference type="InterPro" id="IPR029058">
    <property type="entry name" value="AB_hydrolase_fold"/>
</dbReference>
<dbReference type="PANTHER" id="PTHR33840">
    <property type="match status" value="1"/>
</dbReference>
<feature type="domain" description="T6SS Phospholipase effector Tle1-like catalytic" evidence="1">
    <location>
        <begin position="10"/>
        <end position="312"/>
    </location>
</feature>
<keyword evidence="3" id="KW-1185">Reference proteome</keyword>
<dbReference type="EMBL" id="JBFCZG010000008">
    <property type="protein sequence ID" value="KAL3419346.1"/>
    <property type="molecule type" value="Genomic_DNA"/>
</dbReference>
<evidence type="ECO:0000313" key="3">
    <source>
        <dbReference type="Proteomes" id="UP001629113"/>
    </source>
</evidence>
<dbReference type="InterPro" id="IPR018712">
    <property type="entry name" value="Tle1-like_cat"/>
</dbReference>
<protein>
    <submittedName>
        <fullName evidence="2">Peptidoglycan binding domain containing protein</fullName>
    </submittedName>
</protein>
<accession>A0ABR4P8D7</accession>
<name>A0ABR4P8D7_9HELO</name>
<comment type="caution">
    <text evidence="2">The sequence shown here is derived from an EMBL/GenBank/DDBJ whole genome shotgun (WGS) entry which is preliminary data.</text>
</comment>
<dbReference type="Proteomes" id="UP001629113">
    <property type="component" value="Unassembled WGS sequence"/>
</dbReference>
<organism evidence="2 3">
    <name type="scientific">Phlyctema vagabunda</name>
    <dbReference type="NCBI Taxonomy" id="108571"/>
    <lineage>
        <taxon>Eukaryota</taxon>
        <taxon>Fungi</taxon>
        <taxon>Dikarya</taxon>
        <taxon>Ascomycota</taxon>
        <taxon>Pezizomycotina</taxon>
        <taxon>Leotiomycetes</taxon>
        <taxon>Helotiales</taxon>
        <taxon>Dermateaceae</taxon>
        <taxon>Phlyctema</taxon>
    </lineage>
</organism>
<dbReference type="PANTHER" id="PTHR33840:SF1">
    <property type="entry name" value="TLE1 PHOSPHOLIPASE DOMAIN-CONTAINING PROTEIN"/>
    <property type="match status" value="1"/>
</dbReference>
<gene>
    <name evidence="2" type="ORF">PVAG01_09568</name>
</gene>
<evidence type="ECO:0000313" key="2">
    <source>
        <dbReference type="EMBL" id="KAL3419346.1"/>
    </source>
</evidence>
<dbReference type="SUPFAM" id="SSF53474">
    <property type="entry name" value="alpha/beta-Hydrolases"/>
    <property type="match status" value="1"/>
</dbReference>
<sequence length="538" mass="60477">MMAQYQLQRKRLILCCDGTWMDSDDGFTKPTLIPYHPSATLQVPSNITRISHALKRHGNDGMPQIIYYHSGVGTGSSFFDNLTGGLLGTGISENIREAYAFIANNYTPGDEIILIGFSRGAFTVRSVASMIRDIGLLTLEGMSNFYPIFKDQENFRNACYRDLFPDLPFSNKPRDEAGYDQKIYKKRLVENKLTRVYDPDGKTIVVQAVAVFDTVGSLGIPNSSFFARLGLPHATREFKFYDTNLSDHIKHAFQALALDEHRKPFSPAVWERKEHISTDLRQVWFPGAHSNIGGGYDDQEMANVTLAWMMDQLASIGVGFKESYINKIFDQNAQYYDNLPTQSGGLLNRSPKQWAIMPVYEKHYPVRPWGLGEIIDSGSGGWFLAGKITRTPGLYMRADPDTGVPTNQPLVNTNERIHSSVRIRLDLDGLDPDDKGLYKCPALMSKGPWSLRKIRIKVQDPIPASASWGVNAPGAAEREDDIRWVWDYVGSEKNAPKNRILVEESLGPYERHLLSLNKGKELSQKVIGDEDDLFPEIA</sequence>
<dbReference type="Pfam" id="PF09994">
    <property type="entry name" value="T6SS_Tle1-like_cat"/>
    <property type="match status" value="1"/>
</dbReference>
<proteinExistence type="predicted"/>